<proteinExistence type="predicted"/>
<dbReference type="EnsemblPlants" id="MELO3C028069.2.1">
    <property type="protein sequence ID" value="MELO3C028069.2.1"/>
    <property type="gene ID" value="MELO3C028069.2"/>
</dbReference>
<evidence type="ECO:0000313" key="2">
    <source>
        <dbReference type="EnsemblPlants" id="MELO3C028069.2.1"/>
    </source>
</evidence>
<evidence type="ECO:0000256" key="1">
    <source>
        <dbReference type="SAM" id="MobiDB-lite"/>
    </source>
</evidence>
<dbReference type="AlphaFoldDB" id="A0A9I9E3B5"/>
<accession>A0A9I9E3B5</accession>
<feature type="compositionally biased region" description="Polar residues" evidence="1">
    <location>
        <begin position="28"/>
        <end position="39"/>
    </location>
</feature>
<organism evidence="2">
    <name type="scientific">Cucumis melo</name>
    <name type="common">Muskmelon</name>
    <dbReference type="NCBI Taxonomy" id="3656"/>
    <lineage>
        <taxon>Eukaryota</taxon>
        <taxon>Viridiplantae</taxon>
        <taxon>Streptophyta</taxon>
        <taxon>Embryophyta</taxon>
        <taxon>Tracheophyta</taxon>
        <taxon>Spermatophyta</taxon>
        <taxon>Magnoliopsida</taxon>
        <taxon>eudicotyledons</taxon>
        <taxon>Gunneridae</taxon>
        <taxon>Pentapetalae</taxon>
        <taxon>rosids</taxon>
        <taxon>fabids</taxon>
        <taxon>Cucurbitales</taxon>
        <taxon>Cucurbitaceae</taxon>
        <taxon>Benincaseae</taxon>
        <taxon>Cucumis</taxon>
    </lineage>
</organism>
<dbReference type="Gramene" id="MELO3C028069.2.1">
    <property type="protein sequence ID" value="MELO3C028069.2.1"/>
    <property type="gene ID" value="MELO3C028069.2"/>
</dbReference>
<sequence>MALASAKGSKPAKEPLPAMRNRPELYTTIRSTPPSSSNLADILVPAPAPIMGTPLCI</sequence>
<reference evidence="2" key="1">
    <citation type="submission" date="2023-03" db="UniProtKB">
        <authorList>
            <consortium name="EnsemblPlants"/>
        </authorList>
    </citation>
    <scope>IDENTIFICATION</scope>
</reference>
<protein>
    <submittedName>
        <fullName evidence="2">Uncharacterized protein</fullName>
    </submittedName>
</protein>
<name>A0A9I9E3B5_CUCME</name>
<feature type="region of interest" description="Disordered" evidence="1">
    <location>
        <begin position="1"/>
        <end position="40"/>
    </location>
</feature>